<organism evidence="2 3">
    <name type="scientific">Alternaria alternata</name>
    <name type="common">Alternaria rot fungus</name>
    <name type="synonym">Torula alternata</name>
    <dbReference type="NCBI Taxonomy" id="5599"/>
    <lineage>
        <taxon>Eukaryota</taxon>
        <taxon>Fungi</taxon>
        <taxon>Dikarya</taxon>
        <taxon>Ascomycota</taxon>
        <taxon>Pezizomycotina</taxon>
        <taxon>Dothideomycetes</taxon>
        <taxon>Pleosporomycetidae</taxon>
        <taxon>Pleosporales</taxon>
        <taxon>Pleosporineae</taxon>
        <taxon>Pleosporaceae</taxon>
        <taxon>Alternaria</taxon>
        <taxon>Alternaria sect. Alternaria</taxon>
        <taxon>Alternaria alternata complex</taxon>
    </lineage>
</organism>
<dbReference type="RefSeq" id="XP_018385709.1">
    <property type="nucleotide sequence ID" value="XM_018525138.1"/>
</dbReference>
<protein>
    <submittedName>
        <fullName evidence="2">Uncharacterized protein</fullName>
    </submittedName>
</protein>
<reference evidence="2 3" key="1">
    <citation type="submission" date="2016-05" db="EMBL/GenBank/DDBJ databases">
        <title>Comparative analysis of secretome profiles of manganese(II)-oxidizing ascomycete fungi.</title>
        <authorList>
            <consortium name="DOE Joint Genome Institute"/>
            <person name="Zeiner C.A."/>
            <person name="Purvine S.O."/>
            <person name="Zink E.M."/>
            <person name="Wu S."/>
            <person name="Pasa-Tolic L."/>
            <person name="Chaput D.L."/>
            <person name="Haridas S."/>
            <person name="Grigoriev I.V."/>
            <person name="Santelli C.M."/>
            <person name="Hansel C.M."/>
        </authorList>
    </citation>
    <scope>NUCLEOTIDE SEQUENCE [LARGE SCALE GENOMIC DNA]</scope>
    <source>
        <strain evidence="2 3">SRC1lrK2f</strain>
    </source>
</reference>
<dbReference type="Proteomes" id="UP000077248">
    <property type="component" value="Unassembled WGS sequence"/>
</dbReference>
<dbReference type="OMA" id="RACRRYK"/>
<evidence type="ECO:0000256" key="1">
    <source>
        <dbReference type="SAM" id="MobiDB-lite"/>
    </source>
</evidence>
<gene>
    <name evidence="2" type="ORF">CC77DRAFT_1020807</name>
</gene>
<name>A0A177DLQ8_ALTAL</name>
<dbReference type="EMBL" id="KV441479">
    <property type="protein sequence ID" value="OAG20288.1"/>
    <property type="molecule type" value="Genomic_DNA"/>
</dbReference>
<feature type="compositionally biased region" description="Basic and acidic residues" evidence="1">
    <location>
        <begin position="155"/>
        <end position="169"/>
    </location>
</feature>
<sequence>MCIELHTRHRRCTHTRLLHWTYCPILTPSQRQPSTGRACRRYKVRYKESNDNVGCFECKLSEIAGWGAMSRSPTSSNLPERSPTMASFLDYGTRSPTFPGFVGRSPKFPILEKSPTVSTFATSVGLLSIGTRDRESKDSEASVAASDKQLSPELGDWRTSGDSKEISGKELVEGARGGGVKGWFKKRFKAREGYDGAVLGFQTMDA</sequence>
<dbReference type="AlphaFoldDB" id="A0A177DLQ8"/>
<evidence type="ECO:0000313" key="3">
    <source>
        <dbReference type="Proteomes" id="UP000077248"/>
    </source>
</evidence>
<accession>A0A177DLQ8</accession>
<dbReference type="VEuPathDB" id="FungiDB:CC77DRAFT_1020807"/>
<proteinExistence type="predicted"/>
<keyword evidence="3" id="KW-1185">Reference proteome</keyword>
<dbReference type="KEGG" id="aalt:CC77DRAFT_1020807"/>
<feature type="region of interest" description="Disordered" evidence="1">
    <location>
        <begin position="135"/>
        <end position="169"/>
    </location>
</feature>
<dbReference type="GeneID" id="29110732"/>
<evidence type="ECO:0000313" key="2">
    <source>
        <dbReference type="EMBL" id="OAG20288.1"/>
    </source>
</evidence>